<name>A0A8K0R2W1_9PLEO</name>
<feature type="transmembrane region" description="Helical" evidence="6">
    <location>
        <begin position="399"/>
        <end position="416"/>
    </location>
</feature>
<keyword evidence="4 6" id="KW-1133">Transmembrane helix</keyword>
<comment type="caution">
    <text evidence="8">The sequence shown here is derived from an EMBL/GenBank/DDBJ whole genome shotgun (WGS) entry which is preliminary data.</text>
</comment>
<evidence type="ECO:0000259" key="7">
    <source>
        <dbReference type="PROSITE" id="PS50850"/>
    </source>
</evidence>
<dbReference type="Pfam" id="PF06609">
    <property type="entry name" value="TRI12"/>
    <property type="match status" value="1"/>
</dbReference>
<protein>
    <submittedName>
        <fullName evidence="8">Fungal trichothecene efflux pump</fullName>
    </submittedName>
</protein>
<feature type="transmembrane region" description="Helical" evidence="6">
    <location>
        <begin position="547"/>
        <end position="566"/>
    </location>
</feature>
<dbReference type="OrthoDB" id="4161376at2759"/>
<feature type="transmembrane region" description="Helical" evidence="6">
    <location>
        <begin position="455"/>
        <end position="480"/>
    </location>
</feature>
<reference evidence="8" key="1">
    <citation type="journal article" date="2021" name="Nat. Commun.">
        <title>Genetic determinants of endophytism in the Arabidopsis root mycobiome.</title>
        <authorList>
            <person name="Mesny F."/>
            <person name="Miyauchi S."/>
            <person name="Thiergart T."/>
            <person name="Pickel B."/>
            <person name="Atanasova L."/>
            <person name="Karlsson M."/>
            <person name="Huettel B."/>
            <person name="Barry K.W."/>
            <person name="Haridas S."/>
            <person name="Chen C."/>
            <person name="Bauer D."/>
            <person name="Andreopoulos W."/>
            <person name="Pangilinan J."/>
            <person name="LaButti K."/>
            <person name="Riley R."/>
            <person name="Lipzen A."/>
            <person name="Clum A."/>
            <person name="Drula E."/>
            <person name="Henrissat B."/>
            <person name="Kohler A."/>
            <person name="Grigoriev I.V."/>
            <person name="Martin F.M."/>
            <person name="Hacquard S."/>
        </authorList>
    </citation>
    <scope>NUCLEOTIDE SEQUENCE</scope>
    <source>
        <strain evidence="8">MPI-SDFR-AT-0120</strain>
    </source>
</reference>
<keyword evidence="5 6" id="KW-0472">Membrane</keyword>
<dbReference type="Proteomes" id="UP000813461">
    <property type="component" value="Unassembled WGS sequence"/>
</dbReference>
<dbReference type="EMBL" id="JAGMVJ010000013">
    <property type="protein sequence ID" value="KAH7083775.1"/>
    <property type="molecule type" value="Genomic_DNA"/>
</dbReference>
<dbReference type="GO" id="GO:0022857">
    <property type="term" value="F:transmembrane transporter activity"/>
    <property type="evidence" value="ECO:0007669"/>
    <property type="project" value="InterPro"/>
</dbReference>
<evidence type="ECO:0000256" key="5">
    <source>
        <dbReference type="ARBA" id="ARBA00023136"/>
    </source>
</evidence>
<dbReference type="PANTHER" id="PTHR23501:SF109">
    <property type="entry name" value="MAJOR FACILITATOR SUPERFAMILY (MFS) PROFILE DOMAIN-CONTAINING PROTEIN-RELATED"/>
    <property type="match status" value="1"/>
</dbReference>
<evidence type="ECO:0000256" key="4">
    <source>
        <dbReference type="ARBA" id="ARBA00022989"/>
    </source>
</evidence>
<evidence type="ECO:0000313" key="9">
    <source>
        <dbReference type="Proteomes" id="UP000813461"/>
    </source>
</evidence>
<keyword evidence="3 6" id="KW-0812">Transmembrane</keyword>
<proteinExistence type="predicted"/>
<dbReference type="Gene3D" id="1.20.1250.20">
    <property type="entry name" value="MFS general substrate transporter like domains"/>
    <property type="match status" value="1"/>
</dbReference>
<feature type="transmembrane region" description="Helical" evidence="6">
    <location>
        <begin position="288"/>
        <end position="310"/>
    </location>
</feature>
<dbReference type="InterPro" id="IPR036259">
    <property type="entry name" value="MFS_trans_sf"/>
</dbReference>
<dbReference type="AlphaFoldDB" id="A0A8K0R2W1"/>
<organism evidence="8 9">
    <name type="scientific">Paraphoma chrysanthemicola</name>
    <dbReference type="NCBI Taxonomy" id="798071"/>
    <lineage>
        <taxon>Eukaryota</taxon>
        <taxon>Fungi</taxon>
        <taxon>Dikarya</taxon>
        <taxon>Ascomycota</taxon>
        <taxon>Pezizomycotina</taxon>
        <taxon>Dothideomycetes</taxon>
        <taxon>Pleosporomycetidae</taxon>
        <taxon>Pleosporales</taxon>
        <taxon>Pleosporineae</taxon>
        <taxon>Phaeosphaeriaceae</taxon>
        <taxon>Paraphoma</taxon>
    </lineage>
</organism>
<feature type="transmembrane region" description="Helical" evidence="6">
    <location>
        <begin position="99"/>
        <end position="117"/>
    </location>
</feature>
<dbReference type="InterPro" id="IPR010573">
    <property type="entry name" value="MFS_Str1/Tri12-like"/>
</dbReference>
<dbReference type="GO" id="GO:0005886">
    <property type="term" value="C:plasma membrane"/>
    <property type="evidence" value="ECO:0007669"/>
    <property type="project" value="TreeGrafter"/>
</dbReference>
<evidence type="ECO:0000256" key="3">
    <source>
        <dbReference type="ARBA" id="ARBA00022692"/>
    </source>
</evidence>
<evidence type="ECO:0000256" key="6">
    <source>
        <dbReference type="SAM" id="Phobius"/>
    </source>
</evidence>
<sequence length="599" mass="63912">MSHEVKMPSEKIDAASSTEHMEKVEAVKQVHTDGTVDMVDTHAIGGELAEMPAGYFRSIQFIGTVIAVCTGSICAYLGWVLPANTLMLINQDIGPSPNIGWVGTVWILGSAVGFLLVGRLSDIFGRKWMVIGTTVLSIVGNIIGATAKSIETLIAANACNGVAAAGQLSFGIVLGELVPNKQRGPIVTLVFMSSLPFAVFGPIIARAFIDNTAQGWRWSYYLGIIFGGITIALYQFLYHPPTYKQLHVHGKTKWQAFKELDFIGIFLFIAGCTLFLIGVSWGGQVYPWTSAHVLCTIIIGILTLVGFGLYEQYLCHTIPLMPPRLFKDVGYVAIVVAACIGAMVYYSMTVVWPTLITTVYTADVIKVGWQSSVVGGGILLGQLVGGFALSYVPKVKLQCIILSILSTAFVGSLAALEADTHTFVITMGTLGCFVIGWIDNITFPGVTLVIEPQDIGLATGVLGSIRALGGAVAQAIYVSILTNKAGQFIPAMVVPAATGAGLPASSLPALFQGITAGNFTAVPGINTQIIAATGIAVRDAYVRTFHYVFYATIPFSVLLIVACCFIPDMDKYLHNNVAKRLQRMGSKDGVAHVDEAEKV</sequence>
<feature type="transmembrane region" description="Helical" evidence="6">
    <location>
        <begin position="260"/>
        <end position="282"/>
    </location>
</feature>
<evidence type="ECO:0000313" key="8">
    <source>
        <dbReference type="EMBL" id="KAH7083775.1"/>
    </source>
</evidence>
<dbReference type="SUPFAM" id="SSF103473">
    <property type="entry name" value="MFS general substrate transporter"/>
    <property type="match status" value="2"/>
</dbReference>
<keyword evidence="9" id="KW-1185">Reference proteome</keyword>
<feature type="transmembrane region" description="Helical" evidence="6">
    <location>
        <begin position="422"/>
        <end position="443"/>
    </location>
</feature>
<evidence type="ECO:0000256" key="2">
    <source>
        <dbReference type="ARBA" id="ARBA00022448"/>
    </source>
</evidence>
<feature type="transmembrane region" description="Helical" evidence="6">
    <location>
        <begin position="153"/>
        <end position="174"/>
    </location>
</feature>
<feature type="transmembrane region" description="Helical" evidence="6">
    <location>
        <begin position="372"/>
        <end position="392"/>
    </location>
</feature>
<comment type="subcellular location">
    <subcellularLocation>
        <location evidence="1">Membrane</location>
        <topology evidence="1">Multi-pass membrane protein</topology>
    </subcellularLocation>
</comment>
<dbReference type="InterPro" id="IPR053791">
    <property type="entry name" value="MFS_Tri12-like"/>
</dbReference>
<dbReference type="InterPro" id="IPR005829">
    <property type="entry name" value="Sugar_transporter_CS"/>
</dbReference>
<feature type="transmembrane region" description="Helical" evidence="6">
    <location>
        <begin position="186"/>
        <end position="208"/>
    </location>
</feature>
<feature type="transmembrane region" description="Helical" evidence="6">
    <location>
        <begin position="220"/>
        <end position="239"/>
    </location>
</feature>
<evidence type="ECO:0000256" key="1">
    <source>
        <dbReference type="ARBA" id="ARBA00004141"/>
    </source>
</evidence>
<dbReference type="CDD" id="cd06179">
    <property type="entry name" value="MFS_TRI12_like"/>
    <property type="match status" value="1"/>
</dbReference>
<dbReference type="PANTHER" id="PTHR23501">
    <property type="entry name" value="MAJOR FACILITATOR SUPERFAMILY"/>
    <property type="match status" value="1"/>
</dbReference>
<feature type="transmembrane region" description="Helical" evidence="6">
    <location>
        <begin position="61"/>
        <end position="79"/>
    </location>
</feature>
<feature type="transmembrane region" description="Helical" evidence="6">
    <location>
        <begin position="129"/>
        <end position="147"/>
    </location>
</feature>
<gene>
    <name evidence="8" type="ORF">FB567DRAFT_550806</name>
</gene>
<feature type="transmembrane region" description="Helical" evidence="6">
    <location>
        <begin position="331"/>
        <end position="352"/>
    </location>
</feature>
<dbReference type="PROSITE" id="PS50850">
    <property type="entry name" value="MFS"/>
    <property type="match status" value="1"/>
</dbReference>
<dbReference type="PROSITE" id="PS00216">
    <property type="entry name" value="SUGAR_TRANSPORT_1"/>
    <property type="match status" value="1"/>
</dbReference>
<dbReference type="InterPro" id="IPR020846">
    <property type="entry name" value="MFS_dom"/>
</dbReference>
<keyword evidence="2" id="KW-0813">Transport</keyword>
<accession>A0A8K0R2W1</accession>
<feature type="domain" description="Major facilitator superfamily (MFS) profile" evidence="7">
    <location>
        <begin position="64"/>
        <end position="571"/>
    </location>
</feature>